<feature type="transmembrane region" description="Helical" evidence="7">
    <location>
        <begin position="138"/>
        <end position="156"/>
    </location>
</feature>
<feature type="region of interest" description="Disordered" evidence="8">
    <location>
        <begin position="218"/>
        <end position="240"/>
    </location>
</feature>
<evidence type="ECO:0000256" key="8">
    <source>
        <dbReference type="SAM" id="MobiDB-lite"/>
    </source>
</evidence>
<evidence type="ECO:0000256" key="2">
    <source>
        <dbReference type="ARBA" id="ARBA00008917"/>
    </source>
</evidence>
<comment type="subcellular location">
    <subcellularLocation>
        <location evidence="1 7">Endoplasmic reticulum membrane</location>
        <topology evidence="1 7">Multi-pass membrane protein</topology>
    </subcellularLocation>
</comment>
<evidence type="ECO:0000256" key="4">
    <source>
        <dbReference type="ARBA" id="ARBA00022824"/>
    </source>
</evidence>
<feature type="compositionally biased region" description="Low complexity" evidence="8">
    <location>
        <begin position="230"/>
        <end position="240"/>
    </location>
</feature>
<proteinExistence type="inferred from homology"/>
<keyword evidence="5 7" id="KW-1133">Transmembrane helix</keyword>
<dbReference type="AlphaFoldDB" id="A0A1Y2AGP5"/>
<dbReference type="PANTHER" id="PTHR11009">
    <property type="entry name" value="DER1-LIKE PROTEIN, DERLIN"/>
    <property type="match status" value="1"/>
</dbReference>
<dbReference type="Proteomes" id="UP000193986">
    <property type="component" value="Unassembled WGS sequence"/>
</dbReference>
<evidence type="ECO:0000256" key="5">
    <source>
        <dbReference type="ARBA" id="ARBA00022989"/>
    </source>
</evidence>
<gene>
    <name evidence="9" type="ORF">BCR39DRAFT_51184</name>
</gene>
<evidence type="ECO:0000313" key="10">
    <source>
        <dbReference type="Proteomes" id="UP000193986"/>
    </source>
</evidence>
<dbReference type="SUPFAM" id="SSF144091">
    <property type="entry name" value="Rhomboid-like"/>
    <property type="match status" value="1"/>
</dbReference>
<dbReference type="InParanoid" id="A0A1Y2AGP5"/>
<dbReference type="GO" id="GO:0005789">
    <property type="term" value="C:endoplasmic reticulum membrane"/>
    <property type="evidence" value="ECO:0007669"/>
    <property type="project" value="UniProtKB-SubCell"/>
</dbReference>
<comment type="function">
    <text evidence="7">May be involved in the degradation of misfolded endoplasmic reticulum (ER) luminal proteins.</text>
</comment>
<protein>
    <recommendedName>
        <fullName evidence="7">Derlin</fullName>
    </recommendedName>
</protein>
<comment type="similarity">
    <text evidence="2 7">Belongs to the derlin family.</text>
</comment>
<dbReference type="EMBL" id="MCFC01000105">
    <property type="protein sequence ID" value="ORY21749.1"/>
    <property type="molecule type" value="Genomic_DNA"/>
</dbReference>
<sequence>MADFSSIFSAIPPVTRVFLLGTAIITGPCLLQLISPADVAWSWWRITRFYEIWRPITTFFYGGGGFPLLYDFFLIYRNSSALERDVFLNDTAQYAWLHIMLGIFIHCLNIPFGLPFLFRPLLHAQTYIWCRSNATLKVSIFGLITIPTSLYPPALILLDVLTGGPTKALGGVLGVLSGHTWWYFETYLPSLAPPHLRRPNPFGTPARFRALFSGSSPRSTSTAWGGSRLAPTAGATTATRTAGNNVVNEMRYRWGSGQRLGGNPL</sequence>
<evidence type="ECO:0000313" key="9">
    <source>
        <dbReference type="EMBL" id="ORY21749.1"/>
    </source>
</evidence>
<evidence type="ECO:0000256" key="3">
    <source>
        <dbReference type="ARBA" id="ARBA00022692"/>
    </source>
</evidence>
<reference evidence="9 10" key="1">
    <citation type="submission" date="2016-07" db="EMBL/GenBank/DDBJ databases">
        <title>Pervasive Adenine N6-methylation of Active Genes in Fungi.</title>
        <authorList>
            <consortium name="DOE Joint Genome Institute"/>
            <person name="Mondo S.J."/>
            <person name="Dannebaum R.O."/>
            <person name="Kuo R.C."/>
            <person name="Labutti K."/>
            <person name="Haridas S."/>
            <person name="Kuo A."/>
            <person name="Salamov A."/>
            <person name="Ahrendt S.R."/>
            <person name="Lipzen A."/>
            <person name="Sullivan W."/>
            <person name="Andreopoulos W.B."/>
            <person name="Clum A."/>
            <person name="Lindquist E."/>
            <person name="Daum C."/>
            <person name="Ramamoorthy G.K."/>
            <person name="Gryganskyi A."/>
            <person name="Culley D."/>
            <person name="Magnuson J.K."/>
            <person name="James T.Y."/>
            <person name="O'Malley M.A."/>
            <person name="Stajich J.E."/>
            <person name="Spatafora J.W."/>
            <person name="Visel A."/>
            <person name="Grigoriev I.V."/>
        </authorList>
    </citation>
    <scope>NUCLEOTIDE SEQUENCE [LARGE SCALE GENOMIC DNA]</scope>
    <source>
        <strain evidence="9 10">68-887.2</strain>
    </source>
</reference>
<feature type="transmembrane region" description="Helical" evidence="7">
    <location>
        <begin position="56"/>
        <end position="76"/>
    </location>
</feature>
<name>A0A1Y2AGP5_9TREE</name>
<evidence type="ECO:0000256" key="1">
    <source>
        <dbReference type="ARBA" id="ARBA00004477"/>
    </source>
</evidence>
<keyword evidence="10" id="KW-1185">Reference proteome</keyword>
<comment type="caution">
    <text evidence="9">The sequence shown here is derived from an EMBL/GenBank/DDBJ whole genome shotgun (WGS) entry which is preliminary data.</text>
</comment>
<organism evidence="9 10">
    <name type="scientific">Naematelia encephala</name>
    <dbReference type="NCBI Taxonomy" id="71784"/>
    <lineage>
        <taxon>Eukaryota</taxon>
        <taxon>Fungi</taxon>
        <taxon>Dikarya</taxon>
        <taxon>Basidiomycota</taxon>
        <taxon>Agaricomycotina</taxon>
        <taxon>Tremellomycetes</taxon>
        <taxon>Tremellales</taxon>
        <taxon>Naemateliaceae</taxon>
        <taxon>Naematelia</taxon>
    </lineage>
</organism>
<evidence type="ECO:0000256" key="6">
    <source>
        <dbReference type="ARBA" id="ARBA00023136"/>
    </source>
</evidence>
<evidence type="ECO:0000256" key="7">
    <source>
        <dbReference type="RuleBase" id="RU363059"/>
    </source>
</evidence>
<feature type="transmembrane region" description="Helical" evidence="7">
    <location>
        <begin position="20"/>
        <end position="44"/>
    </location>
</feature>
<dbReference type="STRING" id="71784.A0A1Y2AGP5"/>
<dbReference type="InterPro" id="IPR035952">
    <property type="entry name" value="Rhomboid-like_sf"/>
</dbReference>
<dbReference type="GO" id="GO:0006950">
    <property type="term" value="P:response to stress"/>
    <property type="evidence" value="ECO:0007669"/>
    <property type="project" value="UniProtKB-ARBA"/>
</dbReference>
<dbReference type="InterPro" id="IPR007599">
    <property type="entry name" value="DER1"/>
</dbReference>
<accession>A0A1Y2AGP5</accession>
<keyword evidence="3 7" id="KW-0812">Transmembrane</keyword>
<keyword evidence="4 7" id="KW-0256">Endoplasmic reticulum</keyword>
<keyword evidence="6 7" id="KW-0472">Membrane</keyword>
<dbReference type="Pfam" id="PF04511">
    <property type="entry name" value="DER1"/>
    <property type="match status" value="1"/>
</dbReference>
<feature type="transmembrane region" description="Helical" evidence="7">
    <location>
        <begin position="96"/>
        <end position="118"/>
    </location>
</feature>
<dbReference type="OrthoDB" id="1716531at2759"/>